<feature type="compositionally biased region" description="Low complexity" evidence="3">
    <location>
        <begin position="645"/>
        <end position="661"/>
    </location>
</feature>
<gene>
    <name evidence="5" type="ORF">GT037_004506</name>
</gene>
<evidence type="ECO:0000313" key="5">
    <source>
        <dbReference type="EMBL" id="KAF7677647.1"/>
    </source>
</evidence>
<dbReference type="InterPro" id="IPR011993">
    <property type="entry name" value="PH-like_dom_sf"/>
</dbReference>
<feature type="region of interest" description="Disordered" evidence="3">
    <location>
        <begin position="1830"/>
        <end position="1864"/>
    </location>
</feature>
<dbReference type="EMBL" id="JAAABM010000005">
    <property type="protein sequence ID" value="KAF7677647.1"/>
    <property type="molecule type" value="Genomic_DNA"/>
</dbReference>
<feature type="compositionally biased region" description="Basic and acidic residues" evidence="3">
    <location>
        <begin position="1882"/>
        <end position="1894"/>
    </location>
</feature>
<feature type="compositionally biased region" description="Basic residues" evidence="3">
    <location>
        <begin position="973"/>
        <end position="987"/>
    </location>
</feature>
<evidence type="ECO:0000256" key="2">
    <source>
        <dbReference type="ARBA" id="ARBA00023306"/>
    </source>
</evidence>
<feature type="region of interest" description="Disordered" evidence="3">
    <location>
        <begin position="1677"/>
        <end position="1762"/>
    </location>
</feature>
<feature type="compositionally biased region" description="Basic and acidic residues" evidence="3">
    <location>
        <begin position="1830"/>
        <end position="1846"/>
    </location>
</feature>
<feature type="region of interest" description="Disordered" evidence="3">
    <location>
        <begin position="1"/>
        <end position="429"/>
    </location>
</feature>
<dbReference type="RefSeq" id="XP_038787825.1">
    <property type="nucleotide sequence ID" value="XM_038929553.1"/>
</dbReference>
<feature type="compositionally biased region" description="Basic and acidic residues" evidence="3">
    <location>
        <begin position="489"/>
        <end position="500"/>
    </location>
</feature>
<feature type="region of interest" description="Disordered" evidence="3">
    <location>
        <begin position="2044"/>
        <end position="2132"/>
    </location>
</feature>
<feature type="region of interest" description="Disordered" evidence="3">
    <location>
        <begin position="928"/>
        <end position="1004"/>
    </location>
</feature>
<feature type="compositionally biased region" description="Basic residues" evidence="3">
    <location>
        <begin position="1538"/>
        <end position="1548"/>
    </location>
</feature>
<keyword evidence="6" id="KW-1185">Reference proteome</keyword>
<proteinExistence type="predicted"/>
<feature type="region of interest" description="Disordered" evidence="3">
    <location>
        <begin position="489"/>
        <end position="826"/>
    </location>
</feature>
<dbReference type="FunFam" id="2.30.29.30:FF:000311">
    <property type="entry name" value="GTP binding protein (Bud4)"/>
    <property type="match status" value="1"/>
</dbReference>
<dbReference type="InterPro" id="IPR001849">
    <property type="entry name" value="PH_domain"/>
</dbReference>
<feature type="domain" description="PH" evidence="4">
    <location>
        <begin position="1275"/>
        <end position="1395"/>
    </location>
</feature>
<feature type="compositionally biased region" description="Polar residues" evidence="3">
    <location>
        <begin position="40"/>
        <end position="66"/>
    </location>
</feature>
<name>A0A8H7EF86_9PLEO</name>
<feature type="region of interest" description="Disordered" evidence="3">
    <location>
        <begin position="1116"/>
        <end position="1161"/>
    </location>
</feature>
<dbReference type="GO" id="GO:0005525">
    <property type="term" value="F:GTP binding"/>
    <property type="evidence" value="ECO:0007669"/>
    <property type="project" value="TreeGrafter"/>
</dbReference>
<feature type="region of interest" description="Disordered" evidence="3">
    <location>
        <begin position="1880"/>
        <end position="1913"/>
    </location>
</feature>
<reference evidence="5" key="1">
    <citation type="submission" date="2020-01" db="EMBL/GenBank/DDBJ databases">
        <authorList>
            <person name="Feng Z.H.Z."/>
        </authorList>
    </citation>
    <scope>NUCLEOTIDE SEQUENCE</scope>
    <source>
        <strain evidence="5">CBS107.38</strain>
    </source>
</reference>
<dbReference type="PANTHER" id="PTHR36100">
    <property type="entry name" value="BUD SITE SELECTION PROTEIN 4"/>
    <property type="match status" value="1"/>
</dbReference>
<dbReference type="GO" id="GO:0051301">
    <property type="term" value="P:cell division"/>
    <property type="evidence" value="ECO:0007669"/>
    <property type="project" value="UniProtKB-KW"/>
</dbReference>
<dbReference type="SMART" id="SM00233">
    <property type="entry name" value="PH"/>
    <property type="match status" value="1"/>
</dbReference>
<evidence type="ECO:0000256" key="3">
    <source>
        <dbReference type="SAM" id="MobiDB-lite"/>
    </source>
</evidence>
<dbReference type="Proteomes" id="UP000596902">
    <property type="component" value="Unassembled WGS sequence"/>
</dbReference>
<feature type="region of interest" description="Disordered" evidence="3">
    <location>
        <begin position="1415"/>
        <end position="1630"/>
    </location>
</feature>
<comment type="caution">
    <text evidence="5">The sequence shown here is derived from an EMBL/GenBank/DDBJ whole genome shotgun (WGS) entry which is preliminary data.</text>
</comment>
<feature type="compositionally biased region" description="Basic and acidic residues" evidence="3">
    <location>
        <begin position="1134"/>
        <end position="1154"/>
    </location>
</feature>
<feature type="compositionally biased region" description="Polar residues" evidence="3">
    <location>
        <begin position="218"/>
        <end position="241"/>
    </location>
</feature>
<dbReference type="CDD" id="cd13278">
    <property type="entry name" value="PH_Bud4"/>
    <property type="match status" value="1"/>
</dbReference>
<organism evidence="5 6">
    <name type="scientific">Alternaria burnsii</name>
    <dbReference type="NCBI Taxonomy" id="1187904"/>
    <lineage>
        <taxon>Eukaryota</taxon>
        <taxon>Fungi</taxon>
        <taxon>Dikarya</taxon>
        <taxon>Ascomycota</taxon>
        <taxon>Pezizomycotina</taxon>
        <taxon>Dothideomycetes</taxon>
        <taxon>Pleosporomycetidae</taxon>
        <taxon>Pleosporales</taxon>
        <taxon>Pleosporineae</taxon>
        <taxon>Pleosporaceae</taxon>
        <taxon>Alternaria</taxon>
        <taxon>Alternaria sect. Alternaria</taxon>
    </lineage>
</organism>
<accession>A0A8H7EF86</accession>
<sequence>MSRNEAVSPLRINKTPTPSPTKGSGRPLSEISPHEHRRNSPSWNQTTKKIILTKESSPFRDSSPFTHSPRLFWKEQTTSPKSRFDTSENEYEGSSPLSPKRNSIENLKKQSRVKNSSMFAREQKHEYDPTSVQPLDRPLAAGRPLSTAIQGNAYGGNGLQGLRSENESPTKGHHHSRSESQTRIPILSPSKTSPAKLPTQSSFASPSKPSPSEGRMSPTKSSLVSNGRFNSPQYNGDSSAIMSDDEELVHQTPRPLRRHAKSVTFDTAPPQITEFELVTPDPSVATMSRDGSYDSEEETEEEMSFDQDDSFDASLEDTDKTPVVLPEDWRHMSPQAADTSLTDLYDDVFDGRENSPMPSARPNGTTNGSRVGSVASDSDARPLPPLPAIQGSPNRRRDSSIGLSAAAERVGDRRRSLPQLPQAAGISKSDLLNMREVSMSLEDRLRLMNFDDDRDTSTPTQEMQNKKKAAEVDVAEVDVTESELTLDEPKIPRISRESILRRVKSRTFDEGEDDEQEEEDDEYSTFEPEYSPERSYGDLADLDPDVPIPSREASSNFDEHPRQVSVSEADSVVDAYSYHNADRAEDDHAEESDVDGSSMSQLEDYERESSVIRHPMPQHSDDEDDTSQYSPQPDEPSIAQSTIDSSGPSTPVAAPSSPVSAEKQVPQDEMYSTFEGKDVDLSLDPLKASMATAPSPLDSVPKLDAMRDFLRRPVTPEAPDMDEDQSESEDPGTPDSVIRHPMPVSPAPQENAPEVPQREATIRGAGGKLKTRPSLIPDDIDMAATRRQVSGQHAPPVPERSPKRQSMSLELGNADDESHDEDDTQVSITTKQNRMLDLQLGDLNLGDDSTDLSFGLDKEFDHIIESQKVRNLFPIPSLPRLPESIAAVADTACQMSGGRFIHRHSPANDMVHEQKGYLMRENTKVVVASSRQFSDEKPPTPTEATSEAAAKPVSRKTSAERKPAWTKEPWNGKPRRKSIRTASGRRTRTSEGPAPPLPGQESAVAGGLDSVAEQGVDGEPEEGEERGLVFVKVVGVKDLDLPLPKHERTHFQLTLDNGLHCVTTSWLELGQSAPIGQEFELVVMDDLEFQLTLQTKLQPPAVPQVVAAPTAKAVNHKKSHSAFRNLLSSPKKRKEQERKAQEEADRIAQQEHQEAQAAAKRNQKATAWDLLHDLVGPDGSFARAYVCLNNHENQAYGRPLTVDIPCFNEWAVDNTGASSVKSKRGGVVRRPPYRVGKLTLQLLYVPKPKNAKDSDMPKSMNAAIRELKEAEQVKDISFEGTLSQQGGDCPYWRRRFFRLEGTKLTAYHESTRQPRATINLAKASKLIDDKSALQQPSATKSGGRRKSGFADDEEGYMFVEEGFRIRFANGEVIDFYADSREQKEAWMKVLYETVGKDIAQNKGWAAMVLEKERKEKATRSQIGAPISPTKSHPVPNSPSVNRRPSHARTQSHDILGSIKSGPSSPVKGHARTQSHAPPPPLKDVRMSHAPPPRPRTQESGKPGRTAFSVHPPSYARSRSDPYTPGPIYTPCSLPYRGGHQHQRQRTRPYPRYGGPDIDISEESDDSESTDLNMIESRSSRGMRRQVSKRFPGGMMGGGGMSGMKRRGGLRGSEGMNPRPRSAPEMQMGSMPMGMPGSPRMGGMETIRGLGGMGAMGGMQPPGMPPEYTSTPSMPQFGAGAGINPYADMEIAPSQSSSPRNSPDTSQPTRRAGRKTPKHYEHIPKGAYANTEKHGRKSRSRADPQTSARLNRGQPWNKQVGPSGGELLGGDAFLDACICTTACNCRKSERVIYLARNDPRKGSDSDEEDYTYGSGEIRYILKTDLGKDCGDHSGCKKSESSDSEKEQKSKKKNKKDKKKEKKRKDEFDEFKEDILEALNGLQDLKKDSHQRDRTESGPTRQTFGGAGIRPSAFSINDMDMSPRIAQQMGMMNGDPYGTGRMPPGMADPIGKWRMHPSMELGRMGGGMENTGFENDMGDMGDMGMMGNPYMQPGMMNKKGMRPSFMSHRGAKAGRQFSNGGMRMDMDMDQMAAMYGRAMGGGRGGMMMMGGGGRRANLDSESDDFDLRVGPSMRSGMRQQAGRDRAGRGSRRPGNEDKDIPIRRDFGGSPLARANGSQDRGKQPRVDTDDDDAY</sequence>
<dbReference type="PANTHER" id="PTHR36100:SF1">
    <property type="entry name" value="BUD SITE SELECTION PROTEIN 4"/>
    <property type="match status" value="1"/>
</dbReference>
<protein>
    <submittedName>
        <fullName evidence="5">Gtp binding protein</fullName>
    </submittedName>
</protein>
<feature type="compositionally biased region" description="Acidic residues" evidence="3">
    <location>
        <begin position="1558"/>
        <end position="1568"/>
    </location>
</feature>
<feature type="compositionally biased region" description="Acidic residues" evidence="3">
    <location>
        <begin position="719"/>
        <end position="732"/>
    </location>
</feature>
<feature type="compositionally biased region" description="Basic residues" evidence="3">
    <location>
        <begin position="1847"/>
        <end position="1861"/>
    </location>
</feature>
<dbReference type="Gene3D" id="2.30.29.30">
    <property type="entry name" value="Pleckstrin-homology domain (PH domain)/Phosphotyrosine-binding domain (PTB)"/>
    <property type="match status" value="1"/>
</dbReference>
<feature type="compositionally biased region" description="Basic and acidic residues" evidence="3">
    <location>
        <begin position="2079"/>
        <end position="2104"/>
    </location>
</feature>
<feature type="compositionally biased region" description="Acidic residues" evidence="3">
    <location>
        <begin position="293"/>
        <end position="316"/>
    </location>
</feature>
<dbReference type="Pfam" id="PF00169">
    <property type="entry name" value="PH"/>
    <property type="match status" value="1"/>
</dbReference>
<feature type="compositionally biased region" description="Low complexity" evidence="3">
    <location>
        <begin position="564"/>
        <end position="577"/>
    </location>
</feature>
<feature type="compositionally biased region" description="Low complexity" evidence="3">
    <location>
        <begin position="942"/>
        <end position="952"/>
    </location>
</feature>
<evidence type="ECO:0000313" key="6">
    <source>
        <dbReference type="Proteomes" id="UP000596902"/>
    </source>
</evidence>
<feature type="compositionally biased region" description="Polar residues" evidence="3">
    <location>
        <begin position="1742"/>
        <end position="1756"/>
    </location>
</feature>
<feature type="region of interest" description="Disordered" evidence="3">
    <location>
        <begin position="450"/>
        <end position="469"/>
    </location>
</feature>
<evidence type="ECO:0000259" key="4">
    <source>
        <dbReference type="PROSITE" id="PS50003"/>
    </source>
</evidence>
<reference evidence="5" key="2">
    <citation type="submission" date="2020-08" db="EMBL/GenBank/DDBJ databases">
        <title>Draft Genome Sequence of Cumin Blight Pathogen Alternaria burnsii.</title>
        <authorList>
            <person name="Feng Z."/>
        </authorList>
    </citation>
    <scope>NUCLEOTIDE SEQUENCE</scope>
    <source>
        <strain evidence="5">CBS107.38</strain>
    </source>
</reference>
<feature type="compositionally biased region" description="Polar residues" evidence="3">
    <location>
        <begin position="179"/>
        <end position="193"/>
    </location>
</feature>
<feature type="compositionally biased region" description="Acidic residues" evidence="3">
    <location>
        <begin position="813"/>
        <end position="824"/>
    </location>
</feature>
<dbReference type="InterPro" id="IPR052007">
    <property type="entry name" value="Bud4"/>
</dbReference>
<dbReference type="SUPFAM" id="SSF50729">
    <property type="entry name" value="PH domain-like"/>
    <property type="match status" value="1"/>
</dbReference>
<evidence type="ECO:0000256" key="1">
    <source>
        <dbReference type="ARBA" id="ARBA00022618"/>
    </source>
</evidence>
<keyword evidence="2" id="KW-0131">Cell cycle</keyword>
<dbReference type="PROSITE" id="PS50003">
    <property type="entry name" value="PH_DOMAIN"/>
    <property type="match status" value="1"/>
</dbReference>
<keyword evidence="1" id="KW-0132">Cell division</keyword>
<dbReference type="GeneID" id="62202731"/>
<feature type="compositionally biased region" description="Low complexity" evidence="3">
    <location>
        <begin position="201"/>
        <end position="212"/>
    </location>
</feature>
<feature type="compositionally biased region" description="Polar residues" evidence="3">
    <location>
        <begin position="1692"/>
        <end position="1708"/>
    </location>
</feature>
<feature type="compositionally biased region" description="Acidic residues" evidence="3">
    <location>
        <begin position="510"/>
        <end position="524"/>
    </location>
</feature>